<feature type="chain" id="PRO_5012036071" evidence="2">
    <location>
        <begin position="21"/>
        <end position="640"/>
    </location>
</feature>
<gene>
    <name evidence="3" type="ORF">AREALGSMS7_02969</name>
</gene>
<dbReference type="SUPFAM" id="SSF69318">
    <property type="entry name" value="Integrin alpha N-terminal domain"/>
    <property type="match status" value="2"/>
</dbReference>
<feature type="signal peptide" evidence="2">
    <location>
        <begin position="1"/>
        <end position="20"/>
    </location>
</feature>
<dbReference type="Pfam" id="PF13517">
    <property type="entry name" value="FG-GAP_3"/>
    <property type="match status" value="1"/>
</dbReference>
<dbReference type="Gene3D" id="2.130.10.130">
    <property type="entry name" value="Integrin alpha, N-terminal"/>
    <property type="match status" value="3"/>
</dbReference>
<dbReference type="InterPro" id="IPR013517">
    <property type="entry name" value="FG-GAP"/>
</dbReference>
<protein>
    <submittedName>
        <fullName evidence="3">Repeat domain in Vibrio, Colwellia, Bradyrhizobium and Shewanella</fullName>
    </submittedName>
</protein>
<evidence type="ECO:0000313" key="4">
    <source>
        <dbReference type="Proteomes" id="UP000204551"/>
    </source>
</evidence>
<dbReference type="eggNOG" id="COG4692">
    <property type="taxonomic scope" value="Bacteria"/>
</dbReference>
<dbReference type="Proteomes" id="UP000204551">
    <property type="component" value="Chromosome"/>
</dbReference>
<evidence type="ECO:0000313" key="3">
    <source>
        <dbReference type="EMBL" id="ASO06402.1"/>
    </source>
</evidence>
<proteinExistence type="predicted"/>
<dbReference type="EMBL" id="CP022515">
    <property type="protein sequence ID" value="ASO06402.1"/>
    <property type="molecule type" value="Genomic_DNA"/>
</dbReference>
<dbReference type="KEGG" id="aalg:AREALGSMS7_02969"/>
<evidence type="ECO:0000256" key="1">
    <source>
        <dbReference type="ARBA" id="ARBA00022729"/>
    </source>
</evidence>
<name>A0A221UYJ0_9FLAO</name>
<evidence type="ECO:0000256" key="2">
    <source>
        <dbReference type="SAM" id="SignalP"/>
    </source>
</evidence>
<dbReference type="PANTHER" id="PTHR44103">
    <property type="entry name" value="PROPROTEIN CONVERTASE P"/>
    <property type="match status" value="1"/>
</dbReference>
<organism evidence="3 4">
    <name type="scientific">Arenibacter algicola</name>
    <dbReference type="NCBI Taxonomy" id="616991"/>
    <lineage>
        <taxon>Bacteria</taxon>
        <taxon>Pseudomonadati</taxon>
        <taxon>Bacteroidota</taxon>
        <taxon>Flavobacteriia</taxon>
        <taxon>Flavobacteriales</taxon>
        <taxon>Flavobacteriaceae</taxon>
        <taxon>Arenibacter</taxon>
    </lineage>
</organism>
<keyword evidence="1 2" id="KW-0732">Signal</keyword>
<dbReference type="STRING" id="616991.GCA_000733925_01342"/>
<reference evidence="3 4" key="1">
    <citation type="submission" date="2017-07" db="EMBL/GenBank/DDBJ databases">
        <title>Genome Sequence of Arenibacter algicola Strain SMS7 Isolated from a culture of the Diatom Skeletonema marinoi.</title>
        <authorList>
            <person name="Topel M."/>
            <person name="Pinder M.I.M."/>
            <person name="Johansson O.N."/>
            <person name="Kourtchenko O."/>
            <person name="Godhe A."/>
            <person name="Clarke A.K."/>
        </authorList>
    </citation>
    <scope>NUCLEOTIDE SEQUENCE [LARGE SCALE GENOMIC DNA]</scope>
    <source>
        <strain evidence="3 4">SMS7</strain>
    </source>
</reference>
<dbReference type="InterPro" id="IPR028994">
    <property type="entry name" value="Integrin_alpha_N"/>
</dbReference>
<dbReference type="AlphaFoldDB" id="A0A221UYJ0"/>
<accession>A0A221UYJ0</accession>
<dbReference type="PANTHER" id="PTHR44103:SF1">
    <property type="entry name" value="PROPROTEIN CONVERTASE P"/>
    <property type="match status" value="1"/>
</dbReference>
<sequence>MMLKRLIIFMFLTCTTVSYSQSANETLIRLQYKDTTTTKDLAVGLWANPLPMDYDQDGDIDLIISCTDVPFNGTFLFKNSTKDQNGNPIFDAPIKIGDGMRNVAISYVDGEPRVLGVGLEYDNFRRYGYTRPIGLYQASELLDLYKERFSDWKYVDYDNDGDLDLIVGIDDWSEYGWDNAFNEKGEWTNGDLRGYLYLLTNDQGKYRNDGKILAGNQPIDVYGNTTPNMADFDGDGDLDIICGEFVDRFTYFENTGSRENPSYAKGRFLENASGILEMDLEMMRPVALDWNNDNHIDLVVGDEDGRVVFIENTGTVKENMPIFKSPIYIQQKSQNLKFGALVTPFSVDWDDDGDEDLICGNSAGYIGFIENLDGGTNPDFKEPVYLEADGEVIRIMAGNSGSIQGPAERKWGYTTLTVADWDGDGLKDIVLNSIFGKVEWYKNIGTTGAPKLMKMGGIKVAWEKNKVPKPAWNWWNPEKEELATQWRTTPYAIDWNKDGLMDLVMLDHEGYLTFFERFKKRGKLYLKPGQRIFKNADGTMGNDLLRLTEREAGGSGRRKIQFTDWDGDGDLDLLANSENIEWYENIGETNGNTIFKKRGNLVNTKLAGHTTSPTVVDWDKDGKPNLLIGAEDGHFYYLMH</sequence>